<keyword evidence="2" id="KW-1185">Reference proteome</keyword>
<dbReference type="Proteomes" id="UP000030687">
    <property type="component" value="Unassembled WGS sequence"/>
</dbReference>
<evidence type="ECO:0000313" key="1">
    <source>
        <dbReference type="EMBL" id="ESR55423.1"/>
    </source>
</evidence>
<name>V4T598_CITCL</name>
<organism evidence="1 2">
    <name type="scientific">Citrus clementina</name>
    <name type="common">Clementine</name>
    <name type="synonym">Citrus deliciosa x Citrus sinensis</name>
    <dbReference type="NCBI Taxonomy" id="85681"/>
    <lineage>
        <taxon>Eukaryota</taxon>
        <taxon>Viridiplantae</taxon>
        <taxon>Streptophyta</taxon>
        <taxon>Embryophyta</taxon>
        <taxon>Tracheophyta</taxon>
        <taxon>Spermatophyta</taxon>
        <taxon>Magnoliopsida</taxon>
        <taxon>eudicotyledons</taxon>
        <taxon>Gunneridae</taxon>
        <taxon>Pentapetalae</taxon>
        <taxon>rosids</taxon>
        <taxon>malvids</taxon>
        <taxon>Sapindales</taxon>
        <taxon>Rutaceae</taxon>
        <taxon>Aurantioideae</taxon>
        <taxon>Citrus</taxon>
    </lineage>
</organism>
<dbReference type="EMBL" id="KI536661">
    <property type="protein sequence ID" value="ESR55423.1"/>
    <property type="molecule type" value="Genomic_DNA"/>
</dbReference>
<dbReference type="Gramene" id="ESR55423">
    <property type="protein sequence ID" value="ESR55423"/>
    <property type="gene ID" value="CICLE_v10023886mg"/>
</dbReference>
<dbReference type="STRING" id="85681.V4T598"/>
<protein>
    <submittedName>
        <fullName evidence="1">Uncharacterized protein</fullName>
    </submittedName>
</protein>
<dbReference type="OMA" id="YFCETRN"/>
<dbReference type="eggNOG" id="KOG1888">
    <property type="taxonomic scope" value="Eukaryota"/>
</dbReference>
<dbReference type="KEGG" id="cic:CICLE_v10023886mg"/>
<dbReference type="PANTHER" id="PTHR46817:SF1">
    <property type="entry name" value="SAC DOMAIN-CONTAINING PROTEIN"/>
    <property type="match status" value="1"/>
</dbReference>
<proteinExistence type="predicted"/>
<dbReference type="AlphaFoldDB" id="V4T598"/>
<accession>V4T598</accession>
<gene>
    <name evidence="1" type="ORF">CICLE_v10023886mg</name>
</gene>
<dbReference type="PANTHER" id="PTHR46817">
    <property type="entry name" value="PHOSPHOINOSITIDE PHOSPHATASE SAC9-RELATED"/>
    <property type="match status" value="1"/>
</dbReference>
<sequence length="235" mass="26191">MHPITNLTPIVVFLRRFSASFLNFSHFVPLQVSGQTSVIVVTLDTGEVYIVTSLYSRTDAQVIYIDPTTGALRYRGKWGYDVFGSENEAVDYITNGSLWMCKSTTFAKAILGYTALGSFGLLLVATRLTASIPNLPGGGTVCTVTESQWIKIPFQNPQPQGKGEVKNVQELPDLDIDGKHYFCETRNITRPFPSIDVMSSDYKYVTKMRNEKRCLEVIVKLDTLPLISDSDEQCP</sequence>
<reference evidence="1 2" key="1">
    <citation type="submission" date="2013-10" db="EMBL/GenBank/DDBJ databases">
        <authorList>
            <consortium name="International Citrus Genome Consortium"/>
            <person name="Jenkins J."/>
            <person name="Schmutz J."/>
            <person name="Prochnik S."/>
            <person name="Rokhsar D."/>
            <person name="Gmitter F."/>
            <person name="Ollitrault P."/>
            <person name="Machado M."/>
            <person name="Talon M."/>
            <person name="Wincker P."/>
            <person name="Jaillon O."/>
            <person name="Morgante M."/>
        </authorList>
    </citation>
    <scope>NUCLEOTIDE SEQUENCE</scope>
    <source>
        <strain evidence="2">cv. Clemenules</strain>
    </source>
</reference>
<dbReference type="InParanoid" id="V4T598"/>
<evidence type="ECO:0000313" key="2">
    <source>
        <dbReference type="Proteomes" id="UP000030687"/>
    </source>
</evidence>